<dbReference type="AlphaFoldDB" id="A0A6M0Q7Z8"/>
<dbReference type="EMBL" id="JAAIWM010000002">
    <property type="protein sequence ID" value="NEY71869.1"/>
    <property type="molecule type" value="Genomic_DNA"/>
</dbReference>
<name>A0A6M0Q7Z8_9BACI</name>
<protein>
    <submittedName>
        <fullName evidence="1">Cytosolic protein</fullName>
    </submittedName>
</protein>
<dbReference type="Proteomes" id="UP000481043">
    <property type="component" value="Unassembled WGS sequence"/>
</dbReference>
<accession>A0A6M0Q7Z8</accession>
<evidence type="ECO:0000313" key="2">
    <source>
        <dbReference type="Proteomes" id="UP000481043"/>
    </source>
</evidence>
<proteinExistence type="predicted"/>
<sequence length="125" mass="14247">MMSFQKIKQFFSKHCETKDHHDDPLLKTHYYKTNKAKALTAVEELIRELPGYKITSVSTEHGELSVEITAPKKAFLVITVISVRPIETAVDFSLTYEGLINLGYSRAMVVKLYTLLDQKLTRIGN</sequence>
<comment type="caution">
    <text evidence="1">The sequence shown here is derived from an EMBL/GenBank/DDBJ whole genome shotgun (WGS) entry which is preliminary data.</text>
</comment>
<evidence type="ECO:0000313" key="1">
    <source>
        <dbReference type="EMBL" id="NEY71869.1"/>
    </source>
</evidence>
<gene>
    <name evidence="1" type="ORF">G4D63_08930</name>
</gene>
<reference evidence="1 2" key="1">
    <citation type="submission" date="2020-02" db="EMBL/GenBank/DDBJ databases">
        <title>Bacillus aquiflavi sp. nov., isolated from yellow water of strong flavor Chinese baijiu in Yibin region of China.</title>
        <authorList>
            <person name="Xie J."/>
        </authorList>
    </citation>
    <scope>NUCLEOTIDE SEQUENCE [LARGE SCALE GENOMIC DNA]</scope>
    <source>
        <strain evidence="1 2">SA4</strain>
    </source>
</reference>
<keyword evidence="2" id="KW-1185">Reference proteome</keyword>
<organism evidence="1 2">
    <name type="scientific">Bacillus mesophilus</name>
    <dbReference type="NCBI Taxonomy" id="1808955"/>
    <lineage>
        <taxon>Bacteria</taxon>
        <taxon>Bacillati</taxon>
        <taxon>Bacillota</taxon>
        <taxon>Bacilli</taxon>
        <taxon>Bacillales</taxon>
        <taxon>Bacillaceae</taxon>
        <taxon>Bacillus</taxon>
    </lineage>
</organism>